<evidence type="ECO:0000313" key="9">
    <source>
        <dbReference type="Proteomes" id="UP000003900"/>
    </source>
</evidence>
<comment type="caution">
    <text evidence="8">The sequence shown here is derived from an EMBL/GenBank/DDBJ whole genome shotgun (WGS) entry which is preliminary data.</text>
</comment>
<dbReference type="OrthoDB" id="9780153at2"/>
<evidence type="ECO:0000256" key="4">
    <source>
        <dbReference type="ARBA" id="ARBA00023163"/>
    </source>
</evidence>
<dbReference type="InterPro" id="IPR039420">
    <property type="entry name" value="WalR-like"/>
</dbReference>
<dbReference type="GO" id="GO:0006355">
    <property type="term" value="P:regulation of DNA-templated transcription"/>
    <property type="evidence" value="ECO:0007669"/>
    <property type="project" value="InterPro"/>
</dbReference>
<keyword evidence="2" id="KW-0805">Transcription regulation</keyword>
<accession>H3S962</accession>
<dbReference type="InterPro" id="IPR058245">
    <property type="entry name" value="NreC/VraR/RcsB-like_REC"/>
</dbReference>
<organism evidence="8 9">
    <name type="scientific">Paenibacillus dendritiformis C454</name>
    <dbReference type="NCBI Taxonomy" id="1131935"/>
    <lineage>
        <taxon>Bacteria</taxon>
        <taxon>Bacillati</taxon>
        <taxon>Bacillota</taxon>
        <taxon>Bacilli</taxon>
        <taxon>Bacillales</taxon>
        <taxon>Paenibacillaceae</taxon>
        <taxon>Paenibacillus</taxon>
    </lineage>
</organism>
<evidence type="ECO:0000256" key="1">
    <source>
        <dbReference type="ARBA" id="ARBA00022553"/>
    </source>
</evidence>
<reference evidence="8 9" key="1">
    <citation type="journal article" date="2012" name="J. Bacteriol.">
        <title>Genome Sequence of the Pattern-Forming Social Bacterium Paenibacillus dendritiformis C454 Chiral Morphotype.</title>
        <authorList>
            <person name="Sirota-Madi A."/>
            <person name="Olender T."/>
            <person name="Helman Y."/>
            <person name="Brainis I."/>
            <person name="Finkelshtein A."/>
            <person name="Roth D."/>
            <person name="Hagai E."/>
            <person name="Leshkowitz D."/>
            <person name="Brodsky L."/>
            <person name="Galatenko V."/>
            <person name="Nikolaev V."/>
            <person name="Gutnick D.L."/>
            <person name="Lancet D."/>
            <person name="Ben-Jacob E."/>
        </authorList>
    </citation>
    <scope>NUCLEOTIDE SEQUENCE [LARGE SCALE GENOMIC DNA]</scope>
    <source>
        <strain evidence="8 9">C454</strain>
    </source>
</reference>
<dbReference type="InterPro" id="IPR016032">
    <property type="entry name" value="Sig_transdc_resp-reg_C-effctor"/>
</dbReference>
<dbReference type="Pfam" id="PF00072">
    <property type="entry name" value="Response_reg"/>
    <property type="match status" value="1"/>
</dbReference>
<keyword evidence="9" id="KW-1185">Reference proteome</keyword>
<evidence type="ECO:0000256" key="3">
    <source>
        <dbReference type="ARBA" id="ARBA00023125"/>
    </source>
</evidence>
<dbReference type="SMART" id="SM00448">
    <property type="entry name" value="REC"/>
    <property type="match status" value="1"/>
</dbReference>
<dbReference type="AlphaFoldDB" id="H3S962"/>
<gene>
    <name evidence="8" type="ORF">PDENDC454_00310</name>
</gene>
<dbReference type="InterPro" id="IPR000792">
    <property type="entry name" value="Tscrpt_reg_LuxR_C"/>
</dbReference>
<keyword evidence="4" id="KW-0804">Transcription</keyword>
<dbReference type="Proteomes" id="UP000003900">
    <property type="component" value="Unassembled WGS sequence"/>
</dbReference>
<dbReference type="PROSITE" id="PS50110">
    <property type="entry name" value="RESPONSE_REGULATORY"/>
    <property type="match status" value="1"/>
</dbReference>
<sequence length="223" mass="24816">MIKVMIADDQEIVREGLKMILSLYEEVSVIGEVPNGKVLLEQLEVMTPDVILMDIRMPVMDGITAAQLVKERHPEVKVIILTTFNEDEYIIQGLKNGVEGYILKDSGSADILNAIKTVYAGSVLLNPKVTERMVEAISSGRDNAMPSRQEAAVPDKLGLLTPRETEVARHILSGSSNKEIAQALFVTEGTVKNYVSRILDKLECRNRTELVLYLSKPGRFYRA</sequence>
<dbReference type="SUPFAM" id="SSF52172">
    <property type="entry name" value="CheY-like"/>
    <property type="match status" value="1"/>
</dbReference>
<dbReference type="STRING" id="1131935.PDENDC454_00310"/>
<feature type="domain" description="Response regulatory" evidence="7">
    <location>
        <begin position="3"/>
        <end position="119"/>
    </location>
</feature>
<evidence type="ECO:0000313" key="8">
    <source>
        <dbReference type="EMBL" id="EHQ64310.1"/>
    </source>
</evidence>
<keyword evidence="1 5" id="KW-0597">Phosphoprotein</keyword>
<dbReference type="PROSITE" id="PS50043">
    <property type="entry name" value="HTH_LUXR_2"/>
    <property type="match status" value="1"/>
</dbReference>
<dbReference type="SUPFAM" id="SSF46894">
    <property type="entry name" value="C-terminal effector domain of the bipartite response regulators"/>
    <property type="match status" value="1"/>
</dbReference>
<feature type="domain" description="HTH luxR-type" evidence="6">
    <location>
        <begin position="153"/>
        <end position="218"/>
    </location>
</feature>
<dbReference type="InterPro" id="IPR001789">
    <property type="entry name" value="Sig_transdc_resp-reg_receiver"/>
</dbReference>
<name>H3S962_9BACL</name>
<dbReference type="PATRIC" id="fig|1131935.3.peg.62"/>
<feature type="modified residue" description="4-aspartylphosphate" evidence="5">
    <location>
        <position position="54"/>
    </location>
</feature>
<dbReference type="Pfam" id="PF00196">
    <property type="entry name" value="GerE"/>
    <property type="match status" value="1"/>
</dbReference>
<evidence type="ECO:0000259" key="6">
    <source>
        <dbReference type="PROSITE" id="PS50043"/>
    </source>
</evidence>
<evidence type="ECO:0000256" key="5">
    <source>
        <dbReference type="PROSITE-ProRule" id="PRU00169"/>
    </source>
</evidence>
<dbReference type="InterPro" id="IPR011006">
    <property type="entry name" value="CheY-like_superfamily"/>
</dbReference>
<keyword evidence="3" id="KW-0238">DNA-binding</keyword>
<proteinExistence type="predicted"/>
<protein>
    <submittedName>
        <fullName evidence="8">Response regulator</fullName>
    </submittedName>
</protein>
<evidence type="ECO:0000259" key="7">
    <source>
        <dbReference type="PROSITE" id="PS50110"/>
    </source>
</evidence>
<evidence type="ECO:0000256" key="2">
    <source>
        <dbReference type="ARBA" id="ARBA00023015"/>
    </source>
</evidence>
<dbReference type="SMART" id="SM00421">
    <property type="entry name" value="HTH_LUXR"/>
    <property type="match status" value="1"/>
</dbReference>
<dbReference type="CDD" id="cd06170">
    <property type="entry name" value="LuxR_C_like"/>
    <property type="match status" value="1"/>
</dbReference>
<dbReference type="PRINTS" id="PR00038">
    <property type="entry name" value="HTHLUXR"/>
</dbReference>
<dbReference type="Gene3D" id="3.40.50.2300">
    <property type="match status" value="1"/>
</dbReference>
<dbReference type="CDD" id="cd17535">
    <property type="entry name" value="REC_NarL-like"/>
    <property type="match status" value="1"/>
</dbReference>
<dbReference type="PANTHER" id="PTHR43214">
    <property type="entry name" value="TWO-COMPONENT RESPONSE REGULATOR"/>
    <property type="match status" value="1"/>
</dbReference>
<dbReference type="GO" id="GO:0003677">
    <property type="term" value="F:DNA binding"/>
    <property type="evidence" value="ECO:0007669"/>
    <property type="project" value="UniProtKB-KW"/>
</dbReference>
<dbReference type="PANTHER" id="PTHR43214:SF40">
    <property type="entry name" value="TRANSCRIPTIONAL REGULATORY PROTEIN LNRK"/>
    <property type="match status" value="1"/>
</dbReference>
<dbReference type="PROSITE" id="PS00622">
    <property type="entry name" value="HTH_LUXR_1"/>
    <property type="match status" value="1"/>
</dbReference>
<dbReference type="EMBL" id="AHKH01000001">
    <property type="protein sequence ID" value="EHQ64310.1"/>
    <property type="molecule type" value="Genomic_DNA"/>
</dbReference>
<dbReference type="GO" id="GO:0000160">
    <property type="term" value="P:phosphorelay signal transduction system"/>
    <property type="evidence" value="ECO:0007669"/>
    <property type="project" value="InterPro"/>
</dbReference>